<dbReference type="PANTHER" id="PTHR16469">
    <property type="entry name" value="UBIQUITIN-ASSOCIATED AND SH3 DOMAIN-CONTAINING BA-RELATED"/>
    <property type="match status" value="1"/>
</dbReference>
<dbReference type="STRING" id="2769.R7Q5Q6"/>
<dbReference type="RefSeq" id="XP_005713152.1">
    <property type="nucleotide sequence ID" value="XM_005713095.1"/>
</dbReference>
<dbReference type="GeneID" id="17320869"/>
<evidence type="ECO:0000313" key="2">
    <source>
        <dbReference type="Proteomes" id="UP000012073"/>
    </source>
</evidence>
<dbReference type="EMBL" id="HG001642">
    <property type="protein sequence ID" value="CDF33349.1"/>
    <property type="molecule type" value="Genomic_DNA"/>
</dbReference>
<protein>
    <recommendedName>
        <fullName evidence="3">Phosphoglycerate mutase</fullName>
    </recommendedName>
</protein>
<dbReference type="Gramene" id="CDF33349">
    <property type="protein sequence ID" value="CDF33349"/>
    <property type="gene ID" value="CHC_T00001939001"/>
</dbReference>
<gene>
    <name evidence="1" type="ORF">CHC_T00001939001</name>
</gene>
<dbReference type="InterPro" id="IPR013078">
    <property type="entry name" value="His_Pase_superF_clade-1"/>
</dbReference>
<dbReference type="PhylomeDB" id="R7Q5Q6"/>
<dbReference type="Pfam" id="PF00300">
    <property type="entry name" value="His_Phos_1"/>
    <property type="match status" value="1"/>
</dbReference>
<reference evidence="2" key="1">
    <citation type="journal article" date="2013" name="Proc. Natl. Acad. Sci. U.S.A.">
        <title>Genome structure and metabolic features in the red seaweed Chondrus crispus shed light on evolution of the Archaeplastida.</title>
        <authorList>
            <person name="Collen J."/>
            <person name="Porcel B."/>
            <person name="Carre W."/>
            <person name="Ball S.G."/>
            <person name="Chaparro C."/>
            <person name="Tonon T."/>
            <person name="Barbeyron T."/>
            <person name="Michel G."/>
            <person name="Noel B."/>
            <person name="Valentin K."/>
            <person name="Elias M."/>
            <person name="Artiguenave F."/>
            <person name="Arun A."/>
            <person name="Aury J.M."/>
            <person name="Barbosa-Neto J.F."/>
            <person name="Bothwell J.H."/>
            <person name="Bouget F.Y."/>
            <person name="Brillet L."/>
            <person name="Cabello-Hurtado F."/>
            <person name="Capella-Gutierrez S."/>
            <person name="Charrier B."/>
            <person name="Cladiere L."/>
            <person name="Cock J.M."/>
            <person name="Coelho S.M."/>
            <person name="Colleoni C."/>
            <person name="Czjzek M."/>
            <person name="Da Silva C."/>
            <person name="Delage L."/>
            <person name="Denoeud F."/>
            <person name="Deschamps P."/>
            <person name="Dittami S.M."/>
            <person name="Gabaldon T."/>
            <person name="Gachon C.M."/>
            <person name="Groisillier A."/>
            <person name="Herve C."/>
            <person name="Jabbari K."/>
            <person name="Katinka M."/>
            <person name="Kloareg B."/>
            <person name="Kowalczyk N."/>
            <person name="Labadie K."/>
            <person name="Leblanc C."/>
            <person name="Lopez P.J."/>
            <person name="McLachlan D.H."/>
            <person name="Meslet-Cladiere L."/>
            <person name="Moustafa A."/>
            <person name="Nehr Z."/>
            <person name="Nyvall Collen P."/>
            <person name="Panaud O."/>
            <person name="Partensky F."/>
            <person name="Poulain J."/>
            <person name="Rensing S.A."/>
            <person name="Rousvoal S."/>
            <person name="Samson G."/>
            <person name="Symeonidi A."/>
            <person name="Weissenbach J."/>
            <person name="Zambounis A."/>
            <person name="Wincker P."/>
            <person name="Boyen C."/>
        </authorList>
    </citation>
    <scope>NUCLEOTIDE SEQUENCE [LARGE SCALE GENOMIC DNA]</scope>
    <source>
        <strain evidence="2">cv. Stackhouse</strain>
    </source>
</reference>
<dbReference type="AlphaFoldDB" id="R7Q5Q6"/>
<dbReference type="OrthoDB" id="414418at2759"/>
<dbReference type="SUPFAM" id="SSF53254">
    <property type="entry name" value="Phosphoglycerate mutase-like"/>
    <property type="match status" value="1"/>
</dbReference>
<dbReference type="Proteomes" id="UP000012073">
    <property type="component" value="Unassembled WGS sequence"/>
</dbReference>
<name>R7Q5Q6_CHOCR</name>
<evidence type="ECO:0008006" key="3">
    <source>
        <dbReference type="Google" id="ProtNLM"/>
    </source>
</evidence>
<dbReference type="PANTHER" id="PTHR16469:SF27">
    <property type="entry name" value="UBIQUITIN-ASSOCIATED AND SH3 DOMAIN-CONTAINING BA-RELATED"/>
    <property type="match status" value="1"/>
</dbReference>
<dbReference type="CDD" id="cd07067">
    <property type="entry name" value="HP_PGM_like"/>
    <property type="match status" value="1"/>
</dbReference>
<sequence length="229" mass="25897">MNNPKLYIARHGERLDFVDPKWYESAEKPHDPPLTHTGKEQAKELGIKLSECNITHIFTSPFSRCVNTASNAAASISPHTRIYIEPGMCEWLSADWYQESERGPVWRSVQSLAAEFSNIDADYEPVYPMSHNFDGFPESTKELASRCTKTYRSLLERFQTTGNILLVGHGSSVYSLIEVLVPGAPRKSVPYCCLTECIPTEEKFKYSLGMHCDVSFQTGSQDISKTRYI</sequence>
<dbReference type="SMART" id="SM00855">
    <property type="entry name" value="PGAM"/>
    <property type="match status" value="1"/>
</dbReference>
<dbReference type="KEGG" id="ccp:CHC_T00001939001"/>
<dbReference type="Gene3D" id="3.40.50.1240">
    <property type="entry name" value="Phosphoglycerate mutase-like"/>
    <property type="match status" value="1"/>
</dbReference>
<organism evidence="1 2">
    <name type="scientific">Chondrus crispus</name>
    <name type="common">Carrageen Irish moss</name>
    <name type="synonym">Polymorpha crispa</name>
    <dbReference type="NCBI Taxonomy" id="2769"/>
    <lineage>
        <taxon>Eukaryota</taxon>
        <taxon>Rhodophyta</taxon>
        <taxon>Florideophyceae</taxon>
        <taxon>Rhodymeniophycidae</taxon>
        <taxon>Gigartinales</taxon>
        <taxon>Gigartinaceae</taxon>
        <taxon>Chondrus</taxon>
    </lineage>
</organism>
<keyword evidence="2" id="KW-1185">Reference proteome</keyword>
<dbReference type="InterPro" id="IPR029033">
    <property type="entry name" value="His_PPase_superfam"/>
</dbReference>
<evidence type="ECO:0000313" key="1">
    <source>
        <dbReference type="EMBL" id="CDF33349.1"/>
    </source>
</evidence>
<dbReference type="InterPro" id="IPR051710">
    <property type="entry name" value="Phosphatase_SH3-domain"/>
</dbReference>
<dbReference type="OMA" id="WIARHAN"/>
<accession>R7Q5Q6</accession>
<proteinExistence type="predicted"/>